<evidence type="ECO:0000256" key="7">
    <source>
        <dbReference type="ARBA" id="ARBA00022884"/>
    </source>
</evidence>
<evidence type="ECO:0000256" key="1">
    <source>
        <dbReference type="ARBA" id="ARBA00001849"/>
    </source>
</evidence>
<dbReference type="RefSeq" id="WP_162443224.1">
    <property type="nucleotide sequence ID" value="NZ_CP048222.1"/>
</dbReference>
<dbReference type="GO" id="GO:0003723">
    <property type="term" value="F:RNA binding"/>
    <property type="evidence" value="ECO:0007669"/>
    <property type="project" value="UniProtKB-UniRule"/>
</dbReference>
<comment type="function">
    <text evidence="8">3'-5' exoribonuclease that releases 5'-nucleoside monophosphates and is involved in maturation of structured RNAs.</text>
</comment>
<dbReference type="GO" id="GO:0008859">
    <property type="term" value="F:exoribonuclease II activity"/>
    <property type="evidence" value="ECO:0007669"/>
    <property type="project" value="UniProtKB-UniRule"/>
</dbReference>
<dbReference type="AlphaFoldDB" id="A0A6C0GHJ7"/>
<feature type="region of interest" description="Disordered" evidence="9">
    <location>
        <begin position="717"/>
        <end position="744"/>
    </location>
</feature>
<accession>A0A6C0GHJ7</accession>
<feature type="compositionally biased region" description="Basic and acidic residues" evidence="9">
    <location>
        <begin position="717"/>
        <end position="727"/>
    </location>
</feature>
<comment type="catalytic activity">
    <reaction evidence="1 8">
        <text>Exonucleolytic cleavage in the 3'- to 5'-direction to yield nucleoside 5'-phosphates.</text>
        <dbReference type="EC" id="3.1.13.1"/>
    </reaction>
</comment>
<evidence type="ECO:0000259" key="10">
    <source>
        <dbReference type="PROSITE" id="PS50126"/>
    </source>
</evidence>
<dbReference type="InterPro" id="IPR001900">
    <property type="entry name" value="RNase_II/R"/>
</dbReference>
<organism evidence="11 12">
    <name type="scientific">Rhodocytophaga rosea</name>
    <dbReference type="NCBI Taxonomy" id="2704465"/>
    <lineage>
        <taxon>Bacteria</taxon>
        <taxon>Pseudomonadati</taxon>
        <taxon>Bacteroidota</taxon>
        <taxon>Cytophagia</taxon>
        <taxon>Cytophagales</taxon>
        <taxon>Rhodocytophagaceae</taxon>
        <taxon>Rhodocytophaga</taxon>
    </lineage>
</organism>
<dbReference type="PANTHER" id="PTHR23355">
    <property type="entry name" value="RIBONUCLEASE"/>
    <property type="match status" value="1"/>
</dbReference>
<dbReference type="KEGG" id="rhoz:GXP67_11270"/>
<evidence type="ECO:0000256" key="8">
    <source>
        <dbReference type="HAMAP-Rule" id="MF_01895"/>
    </source>
</evidence>
<evidence type="ECO:0000256" key="9">
    <source>
        <dbReference type="SAM" id="MobiDB-lite"/>
    </source>
</evidence>
<dbReference type="Gene3D" id="2.40.50.140">
    <property type="entry name" value="Nucleic acid-binding proteins"/>
    <property type="match status" value="3"/>
</dbReference>
<dbReference type="InterPro" id="IPR012340">
    <property type="entry name" value="NA-bd_OB-fold"/>
</dbReference>
<dbReference type="InterPro" id="IPR022966">
    <property type="entry name" value="RNase_II/R_CS"/>
</dbReference>
<sequence>MRNKKEKKERDRKSEDGSLKEKVVAFLTQHRSKAFSAAQLRRKLSLRSKKQEEELPALMDQLADTGVLNRLRNGSYKISSKTTELTGVVDHVNPRYAFIVSEESEQDIWVSTSALKGAMDGDTVKVAMYAQANGRRPEGEVVEVLQRKKDEYVGLIEVLPKYAFVIPDNKKMYTDIYVRQEQINGAKDGEKVLVKITQWPTNDRKPEGEVIQVLGKAGEHHTEMHAIMAEFGLPFSFPDKVLEESAKIEEGITQQEIAKRRDFRDITTFTIDPEDAKDFDDALSIRKLENDTWEIGVHIADVTHYVKPDTQLEKEAYRRATSVYLVDRVIPMLPEKLSNELCSLRPNEDKLTFSAVFEMDNNAKILNQWFGRTVIHSDKRFSYEQAQQVLETGQGEFSEELLLLNDLAKKLKDERFKKGAISFETIEVKFKLDENGVPLAVYPKIRKDAHKLIEEFMLLANKKVAEYVFKMKKGENKNTMVYRIHDHPDLEKIKTLSVFVKKLGYSLQVEENKVSASLNKMMDNIEGKPEQNVLQSLAIRTMAKAKYSTETTGHFGLAFPHYTHFTSPIRRYPDMMSHRLLQHYLDKGKSVDKAAYEEKSRHSSDMEKIAADAERASIKYKQVEYMRNMEDREFEGIVTGVTEFGIFVEMIETRCEGMVRMSDMDDDYYELDAENYRVMGRHTGKIIAFGDKVTVRVKDTNLEKRSIDLEFVKLGKNPSGKERVRPETKRKKQAEDETEYGFEF</sequence>
<dbReference type="HAMAP" id="MF_01895">
    <property type="entry name" value="RNase_R"/>
    <property type="match status" value="1"/>
</dbReference>
<keyword evidence="3 8" id="KW-0963">Cytoplasm</keyword>
<dbReference type="InterPro" id="IPR004476">
    <property type="entry name" value="RNase_II/RNase_R"/>
</dbReference>
<dbReference type="Pfam" id="PF00773">
    <property type="entry name" value="RNB"/>
    <property type="match status" value="1"/>
</dbReference>
<dbReference type="Pfam" id="PF00575">
    <property type="entry name" value="S1"/>
    <property type="match status" value="1"/>
</dbReference>
<evidence type="ECO:0000256" key="2">
    <source>
        <dbReference type="ARBA" id="ARBA00004496"/>
    </source>
</evidence>
<dbReference type="NCBIfam" id="TIGR00358">
    <property type="entry name" value="3_prime_RNase"/>
    <property type="match status" value="1"/>
</dbReference>
<dbReference type="SMART" id="SM00357">
    <property type="entry name" value="CSP"/>
    <property type="match status" value="2"/>
</dbReference>
<evidence type="ECO:0000256" key="4">
    <source>
        <dbReference type="ARBA" id="ARBA00022722"/>
    </source>
</evidence>
<dbReference type="GO" id="GO:0006402">
    <property type="term" value="P:mRNA catabolic process"/>
    <property type="evidence" value="ECO:0007669"/>
    <property type="project" value="TreeGrafter"/>
</dbReference>
<gene>
    <name evidence="8 11" type="primary">rnr</name>
    <name evidence="11" type="ORF">GXP67_11270</name>
</gene>
<dbReference type="InterPro" id="IPR040476">
    <property type="entry name" value="CSD2"/>
</dbReference>
<dbReference type="EC" id="3.1.13.1" evidence="8"/>
<feature type="domain" description="S1 motif" evidence="10">
    <location>
        <begin position="631"/>
        <end position="712"/>
    </location>
</feature>
<dbReference type="InterPro" id="IPR050180">
    <property type="entry name" value="RNR_Ribonuclease"/>
</dbReference>
<comment type="similarity">
    <text evidence="8">Belongs to the RNR ribonuclease family. RNase R subfamily.</text>
</comment>
<evidence type="ECO:0000313" key="11">
    <source>
        <dbReference type="EMBL" id="QHT67183.1"/>
    </source>
</evidence>
<comment type="subcellular location">
    <subcellularLocation>
        <location evidence="2 8">Cytoplasm</location>
    </subcellularLocation>
</comment>
<keyword evidence="5 8" id="KW-0378">Hydrolase</keyword>
<dbReference type="Pfam" id="PF08206">
    <property type="entry name" value="OB_RNB"/>
    <property type="match status" value="1"/>
</dbReference>
<dbReference type="SMART" id="SM00316">
    <property type="entry name" value="S1"/>
    <property type="match status" value="1"/>
</dbReference>
<dbReference type="GO" id="GO:0005829">
    <property type="term" value="C:cytosol"/>
    <property type="evidence" value="ECO:0007669"/>
    <property type="project" value="UniProtKB-ARBA"/>
</dbReference>
<dbReference type="CDD" id="cd04471">
    <property type="entry name" value="S1_RNase_R"/>
    <property type="match status" value="1"/>
</dbReference>
<protein>
    <recommendedName>
        <fullName evidence="8">Ribonuclease R</fullName>
        <shortName evidence="8">RNase R</shortName>
        <ecNumber evidence="8">3.1.13.1</ecNumber>
    </recommendedName>
</protein>
<evidence type="ECO:0000313" key="12">
    <source>
        <dbReference type="Proteomes" id="UP000480178"/>
    </source>
</evidence>
<dbReference type="Pfam" id="PF17876">
    <property type="entry name" value="CSD2"/>
    <property type="match status" value="1"/>
</dbReference>
<dbReference type="PROSITE" id="PS01175">
    <property type="entry name" value="RIBONUCLEASE_II"/>
    <property type="match status" value="1"/>
</dbReference>
<dbReference type="InterPro" id="IPR013223">
    <property type="entry name" value="RNase_B_OB_dom"/>
</dbReference>
<keyword evidence="6 8" id="KW-0269">Exonuclease</keyword>
<dbReference type="Proteomes" id="UP000480178">
    <property type="component" value="Chromosome"/>
</dbReference>
<proteinExistence type="inferred from homology"/>
<dbReference type="EMBL" id="CP048222">
    <property type="protein sequence ID" value="QHT67183.1"/>
    <property type="molecule type" value="Genomic_DNA"/>
</dbReference>
<dbReference type="NCBIfam" id="TIGR02063">
    <property type="entry name" value="RNase_R"/>
    <property type="match status" value="1"/>
</dbReference>
<keyword evidence="12" id="KW-1185">Reference proteome</keyword>
<dbReference type="SMART" id="SM00955">
    <property type="entry name" value="RNB"/>
    <property type="match status" value="1"/>
</dbReference>
<evidence type="ECO:0000256" key="6">
    <source>
        <dbReference type="ARBA" id="ARBA00022839"/>
    </source>
</evidence>
<dbReference type="InterPro" id="IPR011805">
    <property type="entry name" value="RNase_R"/>
</dbReference>
<dbReference type="PROSITE" id="PS50126">
    <property type="entry name" value="S1"/>
    <property type="match status" value="1"/>
</dbReference>
<dbReference type="InterPro" id="IPR011129">
    <property type="entry name" value="CSD"/>
</dbReference>
<reference evidence="11 12" key="1">
    <citation type="submission" date="2020-01" db="EMBL/GenBank/DDBJ databases">
        <authorList>
            <person name="Kim M.K."/>
        </authorList>
    </citation>
    <scope>NUCLEOTIDE SEQUENCE [LARGE SCALE GENOMIC DNA]</scope>
    <source>
        <strain evidence="11 12">172606-1</strain>
    </source>
</reference>
<evidence type="ECO:0000256" key="3">
    <source>
        <dbReference type="ARBA" id="ARBA00022490"/>
    </source>
</evidence>
<dbReference type="SUPFAM" id="SSF50249">
    <property type="entry name" value="Nucleic acid-binding proteins"/>
    <property type="match status" value="3"/>
</dbReference>
<name>A0A6C0GHJ7_9BACT</name>
<evidence type="ECO:0000256" key="5">
    <source>
        <dbReference type="ARBA" id="ARBA00022801"/>
    </source>
</evidence>
<keyword evidence="4 8" id="KW-0540">Nuclease</keyword>
<dbReference type="PANTHER" id="PTHR23355:SF9">
    <property type="entry name" value="DIS3-LIKE EXONUCLEASE 2"/>
    <property type="match status" value="1"/>
</dbReference>
<keyword evidence="7 8" id="KW-0694">RNA-binding</keyword>
<dbReference type="InterPro" id="IPR003029">
    <property type="entry name" value="S1_domain"/>
</dbReference>